<keyword evidence="6" id="KW-1015">Disulfide bond</keyword>
<dbReference type="SUPFAM" id="SSF69000">
    <property type="entry name" value="FAD-dependent thiol oxidase"/>
    <property type="match status" value="1"/>
</dbReference>
<evidence type="ECO:0000256" key="1">
    <source>
        <dbReference type="ARBA" id="ARBA00001974"/>
    </source>
</evidence>
<name>X1R1D4_9ZZZZ</name>
<dbReference type="Pfam" id="PF04777">
    <property type="entry name" value="Evr1_Alr"/>
    <property type="match status" value="1"/>
</dbReference>
<sequence>MLGSSTWTFLHSAAAYYPDVPTPIQRSSMLSLLRALPHVYPCVPCAEALGEEYARETRAGGWAEEKLTLESAVKDRRSLARWLCGIHNEVNERLGKQKFDCGAENLDRRWKDGPEDGSCD</sequence>
<evidence type="ECO:0000256" key="3">
    <source>
        <dbReference type="ARBA" id="ARBA00022630"/>
    </source>
</evidence>
<evidence type="ECO:0000256" key="2">
    <source>
        <dbReference type="ARBA" id="ARBA00012512"/>
    </source>
</evidence>
<evidence type="ECO:0000313" key="8">
    <source>
        <dbReference type="EMBL" id="GAI74577.1"/>
    </source>
</evidence>
<evidence type="ECO:0000259" key="7">
    <source>
        <dbReference type="PROSITE" id="PS51324"/>
    </source>
</evidence>
<dbReference type="EMBL" id="BARW01007651">
    <property type="protein sequence ID" value="GAI74577.1"/>
    <property type="molecule type" value="Genomic_DNA"/>
</dbReference>
<reference evidence="8" key="1">
    <citation type="journal article" date="2014" name="Front. Microbiol.">
        <title>High frequency of phylogenetically diverse reductive dehalogenase-homologous genes in deep subseafloor sedimentary metagenomes.</title>
        <authorList>
            <person name="Kawai M."/>
            <person name="Futagami T."/>
            <person name="Toyoda A."/>
            <person name="Takaki Y."/>
            <person name="Nishi S."/>
            <person name="Hori S."/>
            <person name="Arai W."/>
            <person name="Tsubouchi T."/>
            <person name="Morono Y."/>
            <person name="Uchiyama I."/>
            <person name="Ito T."/>
            <person name="Fujiyama A."/>
            <person name="Inagaki F."/>
            <person name="Takami H."/>
        </authorList>
    </citation>
    <scope>NUCLEOTIDE SEQUENCE</scope>
    <source>
        <strain evidence="8">Expedition CK06-06</strain>
    </source>
</reference>
<dbReference type="InterPro" id="IPR017905">
    <property type="entry name" value="ERV/ALR_sulphydryl_oxidase"/>
</dbReference>
<dbReference type="GO" id="GO:0016971">
    <property type="term" value="F:flavin-dependent sulfhydryl oxidase activity"/>
    <property type="evidence" value="ECO:0007669"/>
    <property type="project" value="InterPro"/>
</dbReference>
<feature type="domain" description="ERV/ALR sulfhydryl oxidase" evidence="7">
    <location>
        <begin position="1"/>
        <end position="110"/>
    </location>
</feature>
<dbReference type="PANTHER" id="PTHR12645">
    <property type="entry name" value="ALR/ERV"/>
    <property type="match status" value="1"/>
</dbReference>
<dbReference type="GO" id="GO:0050660">
    <property type="term" value="F:flavin adenine dinucleotide binding"/>
    <property type="evidence" value="ECO:0007669"/>
    <property type="project" value="TreeGrafter"/>
</dbReference>
<dbReference type="PROSITE" id="PS51324">
    <property type="entry name" value="ERV_ALR"/>
    <property type="match status" value="1"/>
</dbReference>
<dbReference type="InterPro" id="IPR036774">
    <property type="entry name" value="ERV/ALR_sulphydryl_oxid_sf"/>
</dbReference>
<keyword evidence="5" id="KW-0560">Oxidoreductase</keyword>
<evidence type="ECO:0000256" key="5">
    <source>
        <dbReference type="ARBA" id="ARBA00023002"/>
    </source>
</evidence>
<dbReference type="Gene3D" id="1.20.120.310">
    <property type="entry name" value="ERV/ALR sulfhydryl oxidase domain"/>
    <property type="match status" value="1"/>
</dbReference>
<dbReference type="EC" id="1.8.3.2" evidence="2"/>
<evidence type="ECO:0000256" key="6">
    <source>
        <dbReference type="ARBA" id="ARBA00023157"/>
    </source>
</evidence>
<proteinExistence type="predicted"/>
<protein>
    <recommendedName>
        <fullName evidence="2">thiol oxidase</fullName>
        <ecNumber evidence="2">1.8.3.2</ecNumber>
    </recommendedName>
</protein>
<comment type="caution">
    <text evidence="8">The sequence shown here is derived from an EMBL/GenBank/DDBJ whole genome shotgun (WGS) entry which is preliminary data.</text>
</comment>
<dbReference type="AlphaFoldDB" id="X1R1D4"/>
<keyword evidence="3" id="KW-0285">Flavoprotein</keyword>
<accession>X1R1D4</accession>
<comment type="cofactor">
    <cofactor evidence="1">
        <name>FAD</name>
        <dbReference type="ChEBI" id="CHEBI:57692"/>
    </cofactor>
</comment>
<dbReference type="InterPro" id="IPR039799">
    <property type="entry name" value="ALR/ERV"/>
</dbReference>
<keyword evidence="4" id="KW-0274">FAD</keyword>
<dbReference type="PANTHER" id="PTHR12645:SF0">
    <property type="entry name" value="FAD-LINKED SULFHYDRYL OXIDASE ALR"/>
    <property type="match status" value="1"/>
</dbReference>
<evidence type="ECO:0000256" key="4">
    <source>
        <dbReference type="ARBA" id="ARBA00022827"/>
    </source>
</evidence>
<gene>
    <name evidence="8" type="ORF">S12H4_15870</name>
</gene>
<dbReference type="GO" id="GO:0005739">
    <property type="term" value="C:mitochondrion"/>
    <property type="evidence" value="ECO:0007669"/>
    <property type="project" value="TreeGrafter"/>
</dbReference>
<organism evidence="8">
    <name type="scientific">marine sediment metagenome</name>
    <dbReference type="NCBI Taxonomy" id="412755"/>
    <lineage>
        <taxon>unclassified sequences</taxon>
        <taxon>metagenomes</taxon>
        <taxon>ecological metagenomes</taxon>
    </lineage>
</organism>